<reference evidence="2 3" key="1">
    <citation type="submission" date="2024-04" db="EMBL/GenBank/DDBJ databases">
        <authorList>
            <person name="Rising A."/>
            <person name="Reimegard J."/>
            <person name="Sonavane S."/>
            <person name="Akerstrom W."/>
            <person name="Nylinder S."/>
            <person name="Hedman E."/>
            <person name="Kallberg Y."/>
        </authorList>
    </citation>
    <scope>NUCLEOTIDE SEQUENCE [LARGE SCALE GENOMIC DNA]</scope>
</reference>
<evidence type="ECO:0000256" key="1">
    <source>
        <dbReference type="SAM" id="MobiDB-lite"/>
    </source>
</evidence>
<feature type="region of interest" description="Disordered" evidence="1">
    <location>
        <begin position="770"/>
        <end position="863"/>
    </location>
</feature>
<evidence type="ECO:0000313" key="2">
    <source>
        <dbReference type="EMBL" id="CAL1280009.1"/>
    </source>
</evidence>
<feature type="region of interest" description="Disordered" evidence="1">
    <location>
        <begin position="560"/>
        <end position="604"/>
    </location>
</feature>
<accession>A0AAV2AAJ3</accession>
<dbReference type="Pfam" id="PF16025">
    <property type="entry name" value="CaM_bind"/>
    <property type="match status" value="1"/>
</dbReference>
<evidence type="ECO:0008006" key="4">
    <source>
        <dbReference type="Google" id="ProtNLM"/>
    </source>
</evidence>
<dbReference type="GO" id="GO:1903723">
    <property type="term" value="P:negative regulation of centriole elongation"/>
    <property type="evidence" value="ECO:0007669"/>
    <property type="project" value="TreeGrafter"/>
</dbReference>
<feature type="compositionally biased region" description="Low complexity" evidence="1">
    <location>
        <begin position="1399"/>
        <end position="1417"/>
    </location>
</feature>
<organism evidence="2 3">
    <name type="scientific">Larinioides sclopetarius</name>
    <dbReference type="NCBI Taxonomy" id="280406"/>
    <lineage>
        <taxon>Eukaryota</taxon>
        <taxon>Metazoa</taxon>
        <taxon>Ecdysozoa</taxon>
        <taxon>Arthropoda</taxon>
        <taxon>Chelicerata</taxon>
        <taxon>Arachnida</taxon>
        <taxon>Araneae</taxon>
        <taxon>Araneomorphae</taxon>
        <taxon>Entelegynae</taxon>
        <taxon>Araneoidea</taxon>
        <taxon>Araneidae</taxon>
        <taxon>Larinioides</taxon>
    </lineage>
</organism>
<dbReference type="PANTHER" id="PTHR13594">
    <property type="entry name" value="CENTRIOLAR COILED-COIL PROTEIN OF 110 KDA"/>
    <property type="match status" value="1"/>
</dbReference>
<name>A0AAV2AAJ3_9ARAC</name>
<sequence length="1436" mass="160218">MSHTTLFQNPMSFQRLEDFSSYTSCIKFFGKPIIPPLVTTERREEICTLRASAIEKETEILRRESYSHSSKKVKEIFHMVAEHLASSTISNDLMIDGGDTRHNVSALHSFSMNGLISSPSADIRSFENSMHMSMTKIPSSDICSTVHTGVIVCPNIYSRKHENSRRIEAKSFSRPVPPNEFCFHMANPECSLCQTEHPHGPFPLGGVPYINSPAERICSVSDEEQGSVAEETDFESLVTVVSGRKFIAQDTDNESNFTCLTQSTDLEKYMDCSIEYSSPDDGASLTKSQMSNQLNISSRSDDASSETLVNTESELTPCASALSELNGYINENNSGNSNTKREVSSTTAFTSSDIQQRAHSVDSYMKIIKTSARNLFMRKSQSEPSHSDMSNFSNNFSSPTSSCGEGNGKPANLKIEICADTFKTSKDSEHLQITNTEFSSDNIGDPSSEQKKVFKKGHIRTNSYTLDEPSSALIMAHADCTCKGDSETIMSPHSCASEKMISPTLNPAFKKEKVNIVLPPTPDRDKYFPILSSSTCYQEKNSETELEAPSLDTTVSEAYTKDNSLSNATNMNDKNKRGEETSEANIAESESLIDDTPSQSTTDAADEVNLEQVEISLEEEKKDSISTTGIEPAQLNEQNIVMSSSSQSQLKGDDLQVYLNEMILEIQEKQQTRVQKLFEEQNKQWLQLQEEFKEQEKLLCAKLNLFSMPSASDNVLENKPPSVSGDKNKWNAAESMPSNFQICPDMKSLYNLNIRNIDYKESLTTAQNYSNASEMSLKKDPENEVSNEGKDSVKDNLSNSFMQYSSISRDSVTPPDKNVANTSKPSSIADKPNLNVNFSDDSLERPQTVHSTISSRSASNLKSQSFNDTASQCNSVRSENFAISLPCSHSLFQMNDTYPDVIQTVNYQPTSSMSSSSLTNNVTENIQNSAYKNLESLRSEAGYGADYLLKDKVGDAPIKWFGGAYPSVAVPTSSNLATYAYSHSEMQLFTDKTNQENCYTAPNSPEERKTDEILPPTYHPSLHCDNMAMNEMGKYSQNLFACKHVSGRENFEESVFTSLGNCTSMALPITSNSEAFRHFETNLTCNHDNAFKEPATNFETSHFGDATNFNPKEKFEANTDASLRQQWYHVPNDILNASLKNKIQDHNHATHQNSTVIDSNVHCPSNMQRKVFSKHHLNIPMKSQSDSSISQNVHKISVNAVPTTQSKAQKQIFSSSLTNLKRRQSKDFIRDPNLLKKFEKLPAFVKGYLTRRLFKTERVQGLIKTLQDTALLIGKLGEELTLKGDAVSEHDVDFHRQLIVQLMTTFHSVYDIFCTISVKERMKIISESRSLEQKKKAAERSKDSPSPVIAEKTVAPVPARRSKLSAATLKALERKKRSTIDNRTYTVEDLKGCRARIHSSTSSKSHSSSPSRLYKSSIGLALKRKTSNVRKTQHWK</sequence>
<proteinExistence type="predicted"/>
<feature type="compositionally biased region" description="Basic and acidic residues" evidence="1">
    <location>
        <begin position="1329"/>
        <end position="1343"/>
    </location>
</feature>
<gene>
    <name evidence="2" type="ORF">LARSCL_LOCUS10719</name>
</gene>
<feature type="compositionally biased region" description="Low complexity" evidence="1">
    <location>
        <begin position="387"/>
        <end position="402"/>
    </location>
</feature>
<evidence type="ECO:0000313" key="3">
    <source>
        <dbReference type="Proteomes" id="UP001497382"/>
    </source>
</evidence>
<feature type="region of interest" description="Disordered" evidence="1">
    <location>
        <begin position="379"/>
        <end position="407"/>
    </location>
</feature>
<feature type="compositionally biased region" description="Polar residues" evidence="1">
    <location>
        <begin position="795"/>
        <end position="811"/>
    </location>
</feature>
<dbReference type="Proteomes" id="UP001497382">
    <property type="component" value="Unassembled WGS sequence"/>
</dbReference>
<keyword evidence="3" id="KW-1185">Reference proteome</keyword>
<feature type="compositionally biased region" description="Polar residues" evidence="1">
    <location>
        <begin position="560"/>
        <end position="572"/>
    </location>
</feature>
<feature type="compositionally biased region" description="Basic and acidic residues" evidence="1">
    <location>
        <begin position="776"/>
        <end position="794"/>
    </location>
</feature>
<feature type="compositionally biased region" description="Polar residues" evidence="1">
    <location>
        <begin position="848"/>
        <end position="863"/>
    </location>
</feature>
<feature type="region of interest" description="Disordered" evidence="1">
    <location>
        <begin position="1329"/>
        <end position="1349"/>
    </location>
</feature>
<dbReference type="InterPro" id="IPR033207">
    <property type="entry name" value="CCP110"/>
</dbReference>
<feature type="region of interest" description="Disordered" evidence="1">
    <location>
        <begin position="1396"/>
        <end position="1436"/>
    </location>
</feature>
<dbReference type="PANTHER" id="PTHR13594:SF1">
    <property type="entry name" value="CENTRIOLAR COILED-COIL PROTEIN OF 110 KDA"/>
    <property type="match status" value="1"/>
</dbReference>
<dbReference type="EMBL" id="CAXIEN010000127">
    <property type="protein sequence ID" value="CAL1280009.1"/>
    <property type="molecule type" value="Genomic_DNA"/>
</dbReference>
<protein>
    <recommendedName>
        <fullName evidence="4">Centriolar coiled-coil protein of 110 kDa</fullName>
    </recommendedName>
</protein>
<dbReference type="GO" id="GO:0007099">
    <property type="term" value="P:centriole replication"/>
    <property type="evidence" value="ECO:0007669"/>
    <property type="project" value="InterPro"/>
</dbReference>
<dbReference type="GO" id="GO:0032053">
    <property type="term" value="P:ciliary basal body organization"/>
    <property type="evidence" value="ECO:0007669"/>
    <property type="project" value="TreeGrafter"/>
</dbReference>
<comment type="caution">
    <text evidence="2">The sequence shown here is derived from an EMBL/GenBank/DDBJ whole genome shotgun (WGS) entry which is preliminary data.</text>
</comment>
<feature type="compositionally biased region" description="Basic residues" evidence="1">
    <location>
        <begin position="1422"/>
        <end position="1436"/>
    </location>
</feature>
<feature type="region of interest" description="Disordered" evidence="1">
    <location>
        <begin position="329"/>
        <end position="353"/>
    </location>
</feature>
<dbReference type="GO" id="GO:0005814">
    <property type="term" value="C:centriole"/>
    <property type="evidence" value="ECO:0007669"/>
    <property type="project" value="InterPro"/>
</dbReference>
<dbReference type="GO" id="GO:0032465">
    <property type="term" value="P:regulation of cytokinesis"/>
    <property type="evidence" value="ECO:0007669"/>
    <property type="project" value="InterPro"/>
</dbReference>